<evidence type="ECO:0000256" key="12">
    <source>
        <dbReference type="ARBA" id="ARBA00023237"/>
    </source>
</evidence>
<dbReference type="InterPro" id="IPR021731">
    <property type="entry name" value="AMIN_dom"/>
</dbReference>
<dbReference type="GO" id="GO:0015344">
    <property type="term" value="F:siderophore uptake transmembrane transporter activity"/>
    <property type="evidence" value="ECO:0007669"/>
    <property type="project" value="TreeGrafter"/>
</dbReference>
<keyword evidence="21" id="KW-1185">Reference proteome</keyword>
<dbReference type="RefSeq" id="WP_106165777.1">
    <property type="nucleotide sequence ID" value="NZ_JAVKZF010000001.1"/>
</dbReference>
<accession>A0AB37UIW8</accession>
<dbReference type="InterPro" id="IPR010105">
    <property type="entry name" value="TonB_sidphr_rcpt"/>
</dbReference>
<keyword evidence="10 14" id="KW-0798">TonB box</keyword>
<evidence type="ECO:0000256" key="3">
    <source>
        <dbReference type="ARBA" id="ARBA00022448"/>
    </source>
</evidence>
<dbReference type="PANTHER" id="PTHR32552:SF68">
    <property type="entry name" value="FERRICHROME OUTER MEMBRANE TRANSPORTER_PHAGE RECEPTOR"/>
    <property type="match status" value="1"/>
</dbReference>
<evidence type="ECO:0000259" key="18">
    <source>
        <dbReference type="Pfam" id="PF07715"/>
    </source>
</evidence>
<evidence type="ECO:0000256" key="11">
    <source>
        <dbReference type="ARBA" id="ARBA00023136"/>
    </source>
</evidence>
<dbReference type="GO" id="GO:0009279">
    <property type="term" value="C:cell outer membrane"/>
    <property type="evidence" value="ECO:0007669"/>
    <property type="project" value="UniProtKB-SubCell"/>
</dbReference>
<dbReference type="FunFam" id="2.170.130.10:FF:000001">
    <property type="entry name" value="Catecholate siderophore TonB-dependent receptor"/>
    <property type="match status" value="1"/>
</dbReference>
<keyword evidence="3 13" id="KW-0813">Transport</keyword>
<evidence type="ECO:0000256" key="9">
    <source>
        <dbReference type="ARBA" id="ARBA00023065"/>
    </source>
</evidence>
<dbReference type="PROSITE" id="PS52016">
    <property type="entry name" value="TONB_DEPENDENT_REC_3"/>
    <property type="match status" value="1"/>
</dbReference>
<reference evidence="20 21" key="1">
    <citation type="journal article" date="2019" name="Genome Biol. Evol.">
        <title>Day and night: Metabolic profiles and evolutionary relationships of six axenic non-marine cyanobacteria.</title>
        <authorList>
            <person name="Will S.E."/>
            <person name="Henke P."/>
            <person name="Boedeker C."/>
            <person name="Huang S."/>
            <person name="Brinkmann H."/>
            <person name="Rohde M."/>
            <person name="Jarek M."/>
            <person name="Friedl T."/>
            <person name="Seufert S."/>
            <person name="Schumacher M."/>
            <person name="Overmann J."/>
            <person name="Neumann-Schaal M."/>
            <person name="Petersen J."/>
        </authorList>
    </citation>
    <scope>NUCLEOTIDE SEQUENCE [LARGE SCALE GENOMIC DNA]</scope>
    <source>
        <strain evidence="20 21">SAG 39.79</strain>
    </source>
</reference>
<evidence type="ECO:0000256" key="8">
    <source>
        <dbReference type="ARBA" id="ARBA00023004"/>
    </source>
</evidence>
<dbReference type="Pfam" id="PF07715">
    <property type="entry name" value="Plug"/>
    <property type="match status" value="1"/>
</dbReference>
<gene>
    <name evidence="20" type="ORF">DSM107010_33810</name>
</gene>
<feature type="chain" id="PRO_5044344808" evidence="16">
    <location>
        <begin position="27"/>
        <end position="890"/>
    </location>
</feature>
<evidence type="ECO:0000256" key="10">
    <source>
        <dbReference type="ARBA" id="ARBA00023077"/>
    </source>
</evidence>
<evidence type="ECO:0000256" key="7">
    <source>
        <dbReference type="ARBA" id="ARBA00022729"/>
    </source>
</evidence>
<dbReference type="CDD" id="cd01347">
    <property type="entry name" value="ligand_gated_channel"/>
    <property type="match status" value="1"/>
</dbReference>
<evidence type="ECO:0000313" key="21">
    <source>
        <dbReference type="Proteomes" id="UP000282574"/>
    </source>
</evidence>
<dbReference type="Gene3D" id="2.40.170.20">
    <property type="entry name" value="TonB-dependent receptor, beta-barrel domain"/>
    <property type="match status" value="1"/>
</dbReference>
<evidence type="ECO:0000256" key="16">
    <source>
        <dbReference type="SAM" id="SignalP"/>
    </source>
</evidence>
<dbReference type="Proteomes" id="UP000282574">
    <property type="component" value="Unassembled WGS sequence"/>
</dbReference>
<evidence type="ECO:0000256" key="1">
    <source>
        <dbReference type="ARBA" id="ARBA00004571"/>
    </source>
</evidence>
<evidence type="ECO:0000259" key="17">
    <source>
        <dbReference type="Pfam" id="PF00593"/>
    </source>
</evidence>
<evidence type="ECO:0000256" key="15">
    <source>
        <dbReference type="SAM" id="MobiDB-lite"/>
    </source>
</evidence>
<evidence type="ECO:0000256" key="13">
    <source>
        <dbReference type="PROSITE-ProRule" id="PRU01360"/>
    </source>
</evidence>
<feature type="signal peptide" evidence="16">
    <location>
        <begin position="1"/>
        <end position="26"/>
    </location>
</feature>
<proteinExistence type="inferred from homology"/>
<feature type="compositionally biased region" description="Low complexity" evidence="15">
    <location>
        <begin position="182"/>
        <end position="193"/>
    </location>
</feature>
<keyword evidence="12 13" id="KW-0998">Cell outer membrane</keyword>
<keyword evidence="8" id="KW-0408">Iron</keyword>
<dbReference type="NCBIfam" id="TIGR01783">
    <property type="entry name" value="TonB-siderophor"/>
    <property type="match status" value="1"/>
</dbReference>
<name>A0AB37UIW8_9CYAN</name>
<comment type="subcellular location">
    <subcellularLocation>
        <location evidence="1 13">Cell outer membrane</location>
        <topology evidence="1 13">Multi-pass membrane protein</topology>
    </subcellularLocation>
</comment>
<dbReference type="FunFam" id="2.40.170.20:FF:000005">
    <property type="entry name" value="TonB-dependent siderophore receptor"/>
    <property type="match status" value="1"/>
</dbReference>
<feature type="domain" description="TonB-dependent receptor plug" evidence="18">
    <location>
        <begin position="242"/>
        <end position="338"/>
    </location>
</feature>
<evidence type="ECO:0000256" key="14">
    <source>
        <dbReference type="RuleBase" id="RU003357"/>
    </source>
</evidence>
<dbReference type="InterPro" id="IPR036942">
    <property type="entry name" value="Beta-barrel_TonB_sf"/>
</dbReference>
<dbReference type="SUPFAM" id="SSF56935">
    <property type="entry name" value="Porins"/>
    <property type="match status" value="1"/>
</dbReference>
<evidence type="ECO:0000256" key="6">
    <source>
        <dbReference type="ARBA" id="ARBA00022692"/>
    </source>
</evidence>
<evidence type="ECO:0000256" key="2">
    <source>
        <dbReference type="ARBA" id="ARBA00009810"/>
    </source>
</evidence>
<comment type="similarity">
    <text evidence="2 13 14">Belongs to the TonB-dependent receptor family.</text>
</comment>
<feature type="domain" description="TonB-dependent receptor-like beta-barrel" evidence="17">
    <location>
        <begin position="414"/>
        <end position="858"/>
    </location>
</feature>
<feature type="domain" description="AMIN" evidence="19">
    <location>
        <begin position="84"/>
        <end position="178"/>
    </location>
</feature>
<evidence type="ECO:0000256" key="5">
    <source>
        <dbReference type="ARBA" id="ARBA00022496"/>
    </source>
</evidence>
<protein>
    <submittedName>
        <fullName evidence="20">Ferrichrome-iron receptor</fullName>
    </submittedName>
</protein>
<feature type="region of interest" description="Disordered" evidence="15">
    <location>
        <begin position="182"/>
        <end position="241"/>
    </location>
</feature>
<dbReference type="InterPro" id="IPR012910">
    <property type="entry name" value="Plug_dom"/>
</dbReference>
<keyword evidence="7 16" id="KW-0732">Signal</keyword>
<keyword evidence="9" id="KW-0406">Ion transport</keyword>
<keyword evidence="5" id="KW-0410">Iron transport</keyword>
<dbReference type="InterPro" id="IPR037066">
    <property type="entry name" value="Plug_dom_sf"/>
</dbReference>
<keyword evidence="4 13" id="KW-1134">Transmembrane beta strand</keyword>
<sequence length="890" mass="98949">MKLVLLLKSLIFTGSFALLLATPALSQELQHSKKQQETTFTDRKATYKKTKTQPHRLARKTSQHSSKNLQKLAQATEVVQVTGVKLKQLDKQLEIILESPQSEQLKPLNKSEGNNFIVDIPNAQLRLSTGNAFTQEKPFTGITAVSVTNLDANTVRVTVTGEASAPTVELFDDNESLIFGVTPTTSASQTPPAEQRSSEAPSEESTAKTPEDEEPIEIVVRGEQDTYRVPEASGATRTDTPVRDIPQSIQVIPRQVLEDQQVIRLTDAIRNVSGVVEGDTFGGTNDNVNIRGFDFNSTFRDGLREVGFALRELADIEQIEVVKGPASVLYGNAEPGGIINLVTKKPLNIPYYSADFSAGNFDYYRSAIDLSGPLDDRDEILLYRLNAAYENAGSFRDFVNSERFFVGPVFEFKLGDRTNILFNVSYVNDERTFDQGIVAFGQGIADIPYSRFLGEPGDERTTQEVNIGYRLEHRFNDNLTLRNAFRYTSQDTADYRAQPLEVDEETGELTRNFRSNDDYREAYLLQTDLVGEFATGSIEHTLLFGLELARQKSNGSQSRLPEGLTPSINIFDPVYNVIPRPALSELTDVVRDGKDKVDTLGIYLQDQIALSNNFKLLLGGRFDILDQDVFDRLSDTRTLQYDEAFSPRIGVVYQPIEPISLYASYSRSFAPNSAQRADSTFLPPERGTQYEVGIKADFNEKFAATLAAYQITKTNIATPDPNDPDGFSIPIGEQRSRGIELDVTGEILPGWNIIAAYGYTDAEITESSDSPDAPIVGSRVPKVPEHKASLWTTYQLLRGDLEGLGFGLGLYYLSDRVGGDIPTLTSDDTFTLPSYLRTDATIYYKRDNWRAAINFENIFGVRYIESFNFGRNTVIPGAPFTVVGTLSIEF</sequence>
<dbReference type="GO" id="GO:0038023">
    <property type="term" value="F:signaling receptor activity"/>
    <property type="evidence" value="ECO:0007669"/>
    <property type="project" value="InterPro"/>
</dbReference>
<dbReference type="InterPro" id="IPR000531">
    <property type="entry name" value="Beta-barrel_TonB"/>
</dbReference>
<evidence type="ECO:0000313" key="20">
    <source>
        <dbReference type="EMBL" id="RUT11342.1"/>
    </source>
</evidence>
<evidence type="ECO:0000256" key="4">
    <source>
        <dbReference type="ARBA" id="ARBA00022452"/>
    </source>
</evidence>
<keyword evidence="11 13" id="KW-0472">Membrane</keyword>
<dbReference type="AlphaFoldDB" id="A0AB37UIW8"/>
<dbReference type="GO" id="GO:0015891">
    <property type="term" value="P:siderophore transport"/>
    <property type="evidence" value="ECO:0007669"/>
    <property type="project" value="InterPro"/>
</dbReference>
<comment type="caution">
    <text evidence="20">The sequence shown here is derived from an EMBL/GenBank/DDBJ whole genome shotgun (WGS) entry which is preliminary data.</text>
</comment>
<dbReference type="Pfam" id="PF00593">
    <property type="entry name" value="TonB_dep_Rec_b-barrel"/>
    <property type="match status" value="1"/>
</dbReference>
<keyword evidence="6 13" id="KW-0812">Transmembrane</keyword>
<dbReference type="PANTHER" id="PTHR32552">
    <property type="entry name" value="FERRICHROME IRON RECEPTOR-RELATED"/>
    <property type="match status" value="1"/>
</dbReference>
<evidence type="ECO:0000259" key="19">
    <source>
        <dbReference type="Pfam" id="PF11741"/>
    </source>
</evidence>
<dbReference type="Pfam" id="PF11741">
    <property type="entry name" value="AMIN"/>
    <property type="match status" value="1"/>
</dbReference>
<dbReference type="EMBL" id="RSCK01000027">
    <property type="protein sequence ID" value="RUT11342.1"/>
    <property type="molecule type" value="Genomic_DNA"/>
</dbReference>
<keyword evidence="20" id="KW-0675">Receptor</keyword>
<organism evidence="20 21">
    <name type="scientific">Chroococcidiopsis cubana SAG 39.79</name>
    <dbReference type="NCBI Taxonomy" id="388085"/>
    <lineage>
        <taxon>Bacteria</taxon>
        <taxon>Bacillati</taxon>
        <taxon>Cyanobacteriota</taxon>
        <taxon>Cyanophyceae</taxon>
        <taxon>Chroococcidiopsidales</taxon>
        <taxon>Chroococcidiopsidaceae</taxon>
        <taxon>Chroococcidiopsis</taxon>
    </lineage>
</organism>
<dbReference type="Gene3D" id="2.170.130.10">
    <property type="entry name" value="TonB-dependent receptor, plug domain"/>
    <property type="match status" value="1"/>
</dbReference>
<dbReference type="InterPro" id="IPR039426">
    <property type="entry name" value="TonB-dep_rcpt-like"/>
</dbReference>